<sequence length="131" mass="14806">MSTPILETNLTVSSVVKSAVNVFVKSEANGKVSAMVLGLPEYRVESGDRQSALADLQKLVTAKLIGAEVVSLEIEIPQPENPWLRFAGIFKDDLSFDRMQEDIAEYRREKDAELENYYHQIEMEESKEQVL</sequence>
<evidence type="ECO:0000313" key="1">
    <source>
        <dbReference type="EMBL" id="MBD2319336.1"/>
    </source>
</evidence>
<name>A0ABR8CHU1_9CYAN</name>
<accession>A0ABR8CHU1</accession>
<dbReference type="EMBL" id="JACJQY010000048">
    <property type="protein sequence ID" value="MBD2319336.1"/>
    <property type="molecule type" value="Genomic_DNA"/>
</dbReference>
<evidence type="ECO:0000313" key="2">
    <source>
        <dbReference type="Proteomes" id="UP000618445"/>
    </source>
</evidence>
<proteinExistence type="predicted"/>
<reference evidence="1 2" key="1">
    <citation type="journal article" date="2020" name="ISME J.">
        <title>Comparative genomics reveals insights into cyanobacterial evolution and habitat adaptation.</title>
        <authorList>
            <person name="Chen M.Y."/>
            <person name="Teng W.K."/>
            <person name="Zhao L."/>
            <person name="Hu C.X."/>
            <person name="Zhou Y.K."/>
            <person name="Han B.P."/>
            <person name="Song L.R."/>
            <person name="Shu W.S."/>
        </authorList>
    </citation>
    <scope>NUCLEOTIDE SEQUENCE [LARGE SCALE GENOMIC DNA]</scope>
    <source>
        <strain evidence="1 2">FACHB-1050</strain>
    </source>
</reference>
<protein>
    <submittedName>
        <fullName evidence="1">Type II toxin-antitoxin system HicB family antitoxin</fullName>
    </submittedName>
</protein>
<dbReference type="Proteomes" id="UP000618445">
    <property type="component" value="Unassembled WGS sequence"/>
</dbReference>
<organism evidence="1 2">
    <name type="scientific">Phormidium tenue FACHB-1050</name>
    <dbReference type="NCBI Taxonomy" id="2692857"/>
    <lineage>
        <taxon>Bacteria</taxon>
        <taxon>Bacillati</taxon>
        <taxon>Cyanobacteriota</taxon>
        <taxon>Cyanophyceae</taxon>
        <taxon>Oscillatoriophycideae</taxon>
        <taxon>Oscillatoriales</taxon>
        <taxon>Oscillatoriaceae</taxon>
        <taxon>Phormidium</taxon>
    </lineage>
</organism>
<gene>
    <name evidence="1" type="ORF">H6G05_21155</name>
</gene>
<dbReference type="RefSeq" id="WP_190581215.1">
    <property type="nucleotide sequence ID" value="NZ_CAWPQU010000043.1"/>
</dbReference>
<keyword evidence="2" id="KW-1185">Reference proteome</keyword>
<comment type="caution">
    <text evidence="1">The sequence shown here is derived from an EMBL/GenBank/DDBJ whole genome shotgun (WGS) entry which is preliminary data.</text>
</comment>